<dbReference type="SMART" id="SM00345">
    <property type="entry name" value="HTH_GNTR"/>
    <property type="match status" value="1"/>
</dbReference>
<keyword evidence="4" id="KW-0238">DNA-binding</keyword>
<keyword evidence="2" id="KW-0663">Pyridoxal phosphate</keyword>
<dbReference type="InterPro" id="IPR036390">
    <property type="entry name" value="WH_DNA-bd_sf"/>
</dbReference>
<dbReference type="Gene3D" id="3.40.640.10">
    <property type="entry name" value="Type I PLP-dependent aspartate aminotransferase-like (Major domain)"/>
    <property type="match status" value="1"/>
</dbReference>
<dbReference type="InterPro" id="IPR015424">
    <property type="entry name" value="PyrdxlP-dep_Trfase"/>
</dbReference>
<dbReference type="InterPro" id="IPR051446">
    <property type="entry name" value="HTH_trans_reg/aminotransferase"/>
</dbReference>
<evidence type="ECO:0000256" key="1">
    <source>
        <dbReference type="ARBA" id="ARBA00005384"/>
    </source>
</evidence>
<dbReference type="SUPFAM" id="SSF53383">
    <property type="entry name" value="PLP-dependent transferases"/>
    <property type="match status" value="1"/>
</dbReference>
<evidence type="ECO:0000256" key="4">
    <source>
        <dbReference type="ARBA" id="ARBA00023125"/>
    </source>
</evidence>
<evidence type="ECO:0000313" key="7">
    <source>
        <dbReference type="EMBL" id="EGO63804.1"/>
    </source>
</evidence>
<name>F7NJH4_9FIRM</name>
<dbReference type="AlphaFoldDB" id="F7NJH4"/>
<comment type="caution">
    <text evidence="7">The sequence shown here is derived from an EMBL/GenBank/DDBJ whole genome shotgun (WGS) entry which is preliminary data.</text>
</comment>
<gene>
    <name evidence="7" type="ORF">ALO_11149</name>
</gene>
<evidence type="ECO:0000256" key="5">
    <source>
        <dbReference type="ARBA" id="ARBA00023163"/>
    </source>
</evidence>
<dbReference type="SUPFAM" id="SSF46785">
    <property type="entry name" value="Winged helix' DNA-binding domain"/>
    <property type="match status" value="1"/>
</dbReference>
<proteinExistence type="inferred from homology"/>
<protein>
    <submittedName>
        <fullName evidence="7">GntR family transcriptional regulator</fullName>
    </submittedName>
</protein>
<dbReference type="STRING" id="1009370.ALO_11149"/>
<dbReference type="EMBL" id="AFGF01000087">
    <property type="protein sequence ID" value="EGO63804.1"/>
    <property type="molecule type" value="Genomic_DNA"/>
</dbReference>
<dbReference type="InterPro" id="IPR036388">
    <property type="entry name" value="WH-like_DNA-bd_sf"/>
</dbReference>
<dbReference type="eggNOG" id="COG1167">
    <property type="taxonomic scope" value="Bacteria"/>
</dbReference>
<evidence type="ECO:0000259" key="6">
    <source>
        <dbReference type="PROSITE" id="PS50949"/>
    </source>
</evidence>
<accession>F7NJH4</accession>
<dbReference type="Pfam" id="PF00155">
    <property type="entry name" value="Aminotran_1_2"/>
    <property type="match status" value="1"/>
</dbReference>
<dbReference type="InterPro" id="IPR004839">
    <property type="entry name" value="Aminotransferase_I/II_large"/>
</dbReference>
<dbReference type="Gene3D" id="1.10.10.10">
    <property type="entry name" value="Winged helix-like DNA-binding domain superfamily/Winged helix DNA-binding domain"/>
    <property type="match status" value="1"/>
</dbReference>
<dbReference type="GO" id="GO:0003677">
    <property type="term" value="F:DNA binding"/>
    <property type="evidence" value="ECO:0007669"/>
    <property type="project" value="UniProtKB-KW"/>
</dbReference>
<dbReference type="RefSeq" id="WP_004573372.1">
    <property type="nucleotide sequence ID" value="NZ_AFGF01000087.1"/>
</dbReference>
<dbReference type="CDD" id="cd00609">
    <property type="entry name" value="AAT_like"/>
    <property type="match status" value="1"/>
</dbReference>
<keyword evidence="5" id="KW-0804">Transcription</keyword>
<evidence type="ECO:0000256" key="3">
    <source>
        <dbReference type="ARBA" id="ARBA00023015"/>
    </source>
</evidence>
<evidence type="ECO:0000313" key="8">
    <source>
        <dbReference type="Proteomes" id="UP000003240"/>
    </source>
</evidence>
<dbReference type="CDD" id="cd07377">
    <property type="entry name" value="WHTH_GntR"/>
    <property type="match status" value="1"/>
</dbReference>
<dbReference type="InterPro" id="IPR015421">
    <property type="entry name" value="PyrdxlP-dep_Trfase_major"/>
</dbReference>
<keyword evidence="3" id="KW-0805">Transcription regulation</keyword>
<dbReference type="PANTHER" id="PTHR46577:SF1">
    <property type="entry name" value="HTH-TYPE TRANSCRIPTIONAL REGULATORY PROTEIN GABR"/>
    <property type="match status" value="1"/>
</dbReference>
<dbReference type="PANTHER" id="PTHR46577">
    <property type="entry name" value="HTH-TYPE TRANSCRIPTIONAL REGULATORY PROTEIN GABR"/>
    <property type="match status" value="1"/>
</dbReference>
<dbReference type="PROSITE" id="PS50949">
    <property type="entry name" value="HTH_GNTR"/>
    <property type="match status" value="1"/>
</dbReference>
<comment type="similarity">
    <text evidence="1">In the C-terminal section; belongs to the class-I pyridoxal-phosphate-dependent aminotransferase family.</text>
</comment>
<dbReference type="Pfam" id="PF00392">
    <property type="entry name" value="GntR"/>
    <property type="match status" value="1"/>
</dbReference>
<reference evidence="7 8" key="1">
    <citation type="journal article" date="2011" name="EMBO J.">
        <title>Structural diversity of bacterial flagellar motors.</title>
        <authorList>
            <person name="Chen S."/>
            <person name="Beeby M."/>
            <person name="Murphy G.E."/>
            <person name="Leadbetter J.R."/>
            <person name="Hendrixson D.R."/>
            <person name="Briegel A."/>
            <person name="Li Z."/>
            <person name="Shi J."/>
            <person name="Tocheva E.I."/>
            <person name="Muller A."/>
            <person name="Dobro M.J."/>
            <person name="Jensen G.J."/>
        </authorList>
    </citation>
    <scope>NUCLEOTIDE SEQUENCE [LARGE SCALE GENOMIC DNA]</scope>
    <source>
        <strain evidence="7 8">DSM 6540</strain>
    </source>
</reference>
<dbReference type="GO" id="GO:0003700">
    <property type="term" value="F:DNA-binding transcription factor activity"/>
    <property type="evidence" value="ECO:0007669"/>
    <property type="project" value="InterPro"/>
</dbReference>
<evidence type="ECO:0000256" key="2">
    <source>
        <dbReference type="ARBA" id="ARBA00022898"/>
    </source>
</evidence>
<organism evidence="7 8">
    <name type="scientific">Acetonema longum DSM 6540</name>
    <dbReference type="NCBI Taxonomy" id="1009370"/>
    <lineage>
        <taxon>Bacteria</taxon>
        <taxon>Bacillati</taxon>
        <taxon>Bacillota</taxon>
        <taxon>Negativicutes</taxon>
        <taxon>Acetonemataceae</taxon>
        <taxon>Acetonema</taxon>
    </lineage>
</organism>
<sequence>MMIFINPDLSVPLYMQIYQEIKNKILSGELPSGYRLPSTRLLAATLAVARNTVESAYLQLTVEGYLVSRPGSGYIVQEILDLNVLSNSEPRQRDGNTDALNSNDDKQTFPYDFKYGHLNPDDFPMTLWKKLLIRALHELTADRLTMYGDPKGEQGLRDVISSYLKKSRGVLCEPDQIIVFAGTAYGLSVLSQLLKVHFQDIALEDPGYPIAREVFKQSGFKITAIDVEKDGLNISQLENSSARIVYVTPSHQFPCGVIMPIQKRYQLLNWAEKRDGIIIEDDYDSELRYKSRPIPSIASVEPNANVVYLGTLSKVLSPSLRISYIVLPKTLMTLYDSMYGLYPCSVSVIEQKALEIFMDSDQWESHLRKICASNKKRHDILIQAVAEILGDRVNILGENAGLHILLESTKEISEQDMMERAKQKGVLVYPVSPLWINRKNYSNNMVLLGFGDISETDIRNGIKQIRQAWD</sequence>
<dbReference type="Proteomes" id="UP000003240">
    <property type="component" value="Unassembled WGS sequence"/>
</dbReference>
<dbReference type="GO" id="GO:0030170">
    <property type="term" value="F:pyridoxal phosphate binding"/>
    <property type="evidence" value="ECO:0007669"/>
    <property type="project" value="InterPro"/>
</dbReference>
<dbReference type="InterPro" id="IPR000524">
    <property type="entry name" value="Tscrpt_reg_HTH_GntR"/>
</dbReference>
<feature type="domain" description="HTH gntR-type" evidence="6">
    <location>
        <begin position="11"/>
        <end position="79"/>
    </location>
</feature>
<keyword evidence="8" id="KW-1185">Reference proteome</keyword>